<keyword evidence="6 8" id="KW-0482">Metalloprotease</keyword>
<dbReference type="PANTHER" id="PTHR10942">
    <property type="entry name" value="LEISHMANOLYSIN-LIKE PEPTIDASE"/>
    <property type="match status" value="1"/>
</dbReference>
<dbReference type="EC" id="3.4.24.-" evidence="8"/>
<dbReference type="PANTHER" id="PTHR10942:SF0">
    <property type="entry name" value="LEISHMANOLYSIN-LIKE PEPTIDASE"/>
    <property type="match status" value="1"/>
</dbReference>
<evidence type="ECO:0000313" key="10">
    <source>
        <dbReference type="Proteomes" id="UP000699462"/>
    </source>
</evidence>
<keyword evidence="3 8" id="KW-0479">Metal-binding</keyword>
<evidence type="ECO:0000256" key="5">
    <source>
        <dbReference type="ARBA" id="ARBA00022833"/>
    </source>
</evidence>
<keyword evidence="5 8" id="KW-0862">Zinc</keyword>
<dbReference type="GO" id="GO:0016020">
    <property type="term" value="C:membrane"/>
    <property type="evidence" value="ECO:0007669"/>
    <property type="project" value="InterPro"/>
</dbReference>
<reference evidence="9 10" key="1">
    <citation type="submission" date="2019-07" db="EMBL/GenBank/DDBJ databases">
        <title>Annotation for the trematode Paragonimus westermani.</title>
        <authorList>
            <person name="Choi Y.-J."/>
        </authorList>
    </citation>
    <scope>NUCLEOTIDE SEQUENCE [LARGE SCALE GENOMIC DNA]</scope>
    <source>
        <strain evidence="9">180907_Pwestermani</strain>
    </source>
</reference>
<organism evidence="9 10">
    <name type="scientific">Paragonimus westermani</name>
    <dbReference type="NCBI Taxonomy" id="34504"/>
    <lineage>
        <taxon>Eukaryota</taxon>
        <taxon>Metazoa</taxon>
        <taxon>Spiralia</taxon>
        <taxon>Lophotrochozoa</taxon>
        <taxon>Platyhelminthes</taxon>
        <taxon>Trematoda</taxon>
        <taxon>Digenea</taxon>
        <taxon>Plagiorchiida</taxon>
        <taxon>Troglotremata</taxon>
        <taxon>Troglotrematidae</taxon>
        <taxon>Paragonimus</taxon>
    </lineage>
</organism>
<dbReference type="InterPro" id="IPR001577">
    <property type="entry name" value="Peptidase_M8"/>
</dbReference>
<keyword evidence="2 8" id="KW-0645">Protease</keyword>
<name>A0A8T0DLI8_9TREM</name>
<evidence type="ECO:0000256" key="3">
    <source>
        <dbReference type="ARBA" id="ARBA00022723"/>
    </source>
</evidence>
<comment type="cofactor">
    <cofactor evidence="8">
        <name>Zn(2+)</name>
        <dbReference type="ChEBI" id="CHEBI:29105"/>
    </cofactor>
    <text evidence="8">Binds 1 zinc ion per subunit.</text>
</comment>
<dbReference type="SUPFAM" id="SSF55486">
    <property type="entry name" value="Metalloproteases ('zincins'), catalytic domain"/>
    <property type="match status" value="1"/>
</dbReference>
<comment type="similarity">
    <text evidence="1 8">Belongs to the peptidase M8 family.</text>
</comment>
<evidence type="ECO:0000256" key="7">
    <source>
        <dbReference type="ARBA" id="ARBA00039717"/>
    </source>
</evidence>
<sequence>MSGSILKRAVVSKFTLAFFHDSGWYDVDMSQAEPLTWGQNLGCDFVLKSCYEYMEIQKRGVRNATTSPWCNESVRATEVTPSTDCSDAKNQVFLDRTVNNELQHYGSDSICINHDPNTAWLSSWRSKVTTFPTIRATCHKVSYQAT</sequence>
<dbReference type="AlphaFoldDB" id="A0A8T0DLI8"/>
<dbReference type="Pfam" id="PF01457">
    <property type="entry name" value="Peptidase_M8"/>
    <property type="match status" value="1"/>
</dbReference>
<dbReference type="Proteomes" id="UP000699462">
    <property type="component" value="Unassembled WGS sequence"/>
</dbReference>
<protein>
    <recommendedName>
        <fullName evidence="7 8">Leishmanolysin-like peptidase</fullName>
        <ecNumber evidence="8">3.4.24.-</ecNumber>
    </recommendedName>
</protein>
<keyword evidence="4 8" id="KW-0378">Hydrolase</keyword>
<evidence type="ECO:0000256" key="2">
    <source>
        <dbReference type="ARBA" id="ARBA00022670"/>
    </source>
</evidence>
<dbReference type="EMBL" id="JTDF01003374">
    <property type="protein sequence ID" value="KAF8567858.1"/>
    <property type="molecule type" value="Genomic_DNA"/>
</dbReference>
<dbReference type="GO" id="GO:0046872">
    <property type="term" value="F:metal ion binding"/>
    <property type="evidence" value="ECO:0007669"/>
    <property type="project" value="UniProtKB-KW"/>
</dbReference>
<dbReference type="GO" id="GO:0004222">
    <property type="term" value="F:metalloendopeptidase activity"/>
    <property type="evidence" value="ECO:0007669"/>
    <property type="project" value="UniProtKB-UniRule"/>
</dbReference>
<dbReference type="Gene3D" id="3.90.132.10">
    <property type="entry name" value="Leishmanolysin , domain 2"/>
    <property type="match status" value="1"/>
</dbReference>
<comment type="caution">
    <text evidence="9">The sequence shown here is derived from an EMBL/GenBank/DDBJ whole genome shotgun (WGS) entry which is preliminary data.</text>
</comment>
<dbReference type="GO" id="GO:0006508">
    <property type="term" value="P:proteolysis"/>
    <property type="evidence" value="ECO:0007669"/>
    <property type="project" value="UniProtKB-KW"/>
</dbReference>
<evidence type="ECO:0000256" key="1">
    <source>
        <dbReference type="ARBA" id="ARBA00005860"/>
    </source>
</evidence>
<gene>
    <name evidence="9" type="ORF">P879_09627</name>
</gene>
<evidence type="ECO:0000256" key="4">
    <source>
        <dbReference type="ARBA" id="ARBA00022801"/>
    </source>
</evidence>
<dbReference type="GO" id="GO:0007155">
    <property type="term" value="P:cell adhesion"/>
    <property type="evidence" value="ECO:0007669"/>
    <property type="project" value="InterPro"/>
</dbReference>
<evidence type="ECO:0000313" key="9">
    <source>
        <dbReference type="EMBL" id="KAF8567858.1"/>
    </source>
</evidence>
<evidence type="ECO:0000256" key="6">
    <source>
        <dbReference type="ARBA" id="ARBA00023049"/>
    </source>
</evidence>
<dbReference type="OrthoDB" id="527990at2759"/>
<accession>A0A8T0DLI8</accession>
<keyword evidence="10" id="KW-1185">Reference proteome</keyword>
<proteinExistence type="inferred from homology"/>
<dbReference type="GO" id="GO:0005737">
    <property type="term" value="C:cytoplasm"/>
    <property type="evidence" value="ECO:0007669"/>
    <property type="project" value="TreeGrafter"/>
</dbReference>
<evidence type="ECO:0000256" key="8">
    <source>
        <dbReference type="RuleBase" id="RU366077"/>
    </source>
</evidence>